<evidence type="ECO:0008006" key="3">
    <source>
        <dbReference type="Google" id="ProtNLM"/>
    </source>
</evidence>
<organism evidence="1 2">
    <name type="scientific">Methanocorpusculum labreanum (strain ATCC 43576 / DSM 4855 / Z)</name>
    <dbReference type="NCBI Taxonomy" id="410358"/>
    <lineage>
        <taxon>Archaea</taxon>
        <taxon>Methanobacteriati</taxon>
        <taxon>Methanobacteriota</taxon>
        <taxon>Stenosarchaea group</taxon>
        <taxon>Methanomicrobia</taxon>
        <taxon>Methanomicrobiales</taxon>
        <taxon>Methanocorpusculaceae</taxon>
        <taxon>Methanocorpusculum</taxon>
    </lineage>
</organism>
<dbReference type="GeneID" id="4794579"/>
<name>A2SQH5_METLZ</name>
<keyword evidence="2" id="KW-1185">Reference proteome</keyword>
<evidence type="ECO:0000313" key="2">
    <source>
        <dbReference type="Proteomes" id="UP000000365"/>
    </source>
</evidence>
<dbReference type="Proteomes" id="UP000000365">
    <property type="component" value="Chromosome"/>
</dbReference>
<dbReference type="AlphaFoldDB" id="A2SQH5"/>
<dbReference type="EMBL" id="CP000559">
    <property type="protein sequence ID" value="ABN06581.1"/>
    <property type="molecule type" value="Genomic_DNA"/>
</dbReference>
<dbReference type="PROSITE" id="PS51257">
    <property type="entry name" value="PROKAR_LIPOPROTEIN"/>
    <property type="match status" value="1"/>
</dbReference>
<dbReference type="STRING" id="410358.Mlab_0405"/>
<reference evidence="1 2" key="1">
    <citation type="journal article" date="2009" name="Stand. Genomic Sci.">
        <title>Complete genome sequence of Methanocorpusculum labreanum type strain Z.</title>
        <authorList>
            <person name="Anderson I.J."/>
            <person name="Sieprawska-Lupa M."/>
            <person name="Goltsman E."/>
            <person name="Lapidus A."/>
            <person name="Copeland A."/>
            <person name="Glavina Del Rio T."/>
            <person name="Tice H."/>
            <person name="Dalin E."/>
            <person name="Barry K."/>
            <person name="Pitluck S."/>
            <person name="Hauser L."/>
            <person name="Land M."/>
            <person name="Lucas S."/>
            <person name="Richardson P."/>
            <person name="Whitman W.B."/>
            <person name="Kyrpides N.C."/>
        </authorList>
    </citation>
    <scope>NUCLEOTIDE SEQUENCE [LARGE SCALE GENOMIC DNA]</scope>
    <source>
        <strain evidence="2">ATCC 43576 / DSM 4855 / Z</strain>
    </source>
</reference>
<sequence>MKKSLIAALLIALFISVGAAGCIASEPIVGNWYIYGTDIPVVFYENGTGSLTISLLGINSTVPMTWEKVEEKTYKLTGTSALFNAGTYTLSADGKSLVAVSTGITSFVKQA</sequence>
<dbReference type="OrthoDB" id="377895at2157"/>
<accession>A2SQH5</accession>
<dbReference type="HOGENOM" id="CLU_2152634_0_0_2"/>
<dbReference type="RefSeq" id="WP_011832782.1">
    <property type="nucleotide sequence ID" value="NC_008942.1"/>
</dbReference>
<evidence type="ECO:0000313" key="1">
    <source>
        <dbReference type="EMBL" id="ABN06581.1"/>
    </source>
</evidence>
<protein>
    <recommendedName>
        <fullName evidence="3">Lipoprotein</fullName>
    </recommendedName>
</protein>
<proteinExistence type="predicted"/>
<dbReference type="KEGG" id="mla:Mlab_0405"/>
<gene>
    <name evidence="1" type="ordered locus">Mlab_0405</name>
</gene>